<protein>
    <submittedName>
        <fullName evidence="1">Uncharacterized protein</fullName>
    </submittedName>
</protein>
<name>A0A6G7PY30_9BACT</name>
<dbReference type="Proteomes" id="UP000502179">
    <property type="component" value="Chromosome"/>
</dbReference>
<organism evidence="1 2">
    <name type="scientific">Thermosulfuriphilus ammonigenes</name>
    <dbReference type="NCBI Taxonomy" id="1936021"/>
    <lineage>
        <taxon>Bacteria</taxon>
        <taxon>Pseudomonadati</taxon>
        <taxon>Thermodesulfobacteriota</taxon>
        <taxon>Thermodesulfobacteria</taxon>
        <taxon>Thermodesulfobacteriales</taxon>
        <taxon>Thermodesulfobacteriaceae</taxon>
        <taxon>Thermosulfuriphilus</taxon>
    </lineage>
</organism>
<gene>
    <name evidence="1" type="ORF">G4V39_09315</name>
</gene>
<keyword evidence="2" id="KW-1185">Reference proteome</keyword>
<dbReference type="EMBL" id="CP048877">
    <property type="protein sequence ID" value="QIJ72456.1"/>
    <property type="molecule type" value="Genomic_DNA"/>
</dbReference>
<proteinExistence type="predicted"/>
<sequence length="119" mass="13570">MSKKLYFLIPNRVYITDAIRSTLGQAIENHYSHACVLYNKMPKVSEYVKENIEWIRDMEGDVFAVVDTMDEEAKKYNVDEVGLTPITLEELAQRLKEADLIIPYGLPRSLHAPPPACAD</sequence>
<evidence type="ECO:0000313" key="1">
    <source>
        <dbReference type="EMBL" id="QIJ72456.1"/>
    </source>
</evidence>
<accession>A0A6G7PY30</accession>
<dbReference type="RefSeq" id="WP_166032672.1">
    <property type="nucleotide sequence ID" value="NZ_CP048877.1"/>
</dbReference>
<dbReference type="AlphaFoldDB" id="A0A6G7PY30"/>
<evidence type="ECO:0000313" key="2">
    <source>
        <dbReference type="Proteomes" id="UP000502179"/>
    </source>
</evidence>
<reference evidence="1 2" key="1">
    <citation type="submission" date="2020-02" db="EMBL/GenBank/DDBJ databases">
        <title>Genome analysis of Thermosulfuriphilus ammonigenes ST65T, an anaerobic thermophilic chemolithoautotrophic bacterium isolated from a deep-sea hydrothermal vent.</title>
        <authorList>
            <person name="Slobodkina G."/>
            <person name="Allioux M."/>
            <person name="Merkel A."/>
            <person name="Alain K."/>
            <person name="Jebbar M."/>
            <person name="Slobodkin A."/>
        </authorList>
    </citation>
    <scope>NUCLEOTIDE SEQUENCE [LARGE SCALE GENOMIC DNA]</scope>
    <source>
        <strain evidence="1 2">ST65</strain>
    </source>
</reference>
<dbReference type="KEGG" id="tav:G4V39_09315"/>